<feature type="transmembrane region" description="Helical" evidence="7">
    <location>
        <begin position="326"/>
        <end position="349"/>
    </location>
</feature>
<dbReference type="Proteomes" id="UP001420932">
    <property type="component" value="Unassembled WGS sequence"/>
</dbReference>
<dbReference type="InterPro" id="IPR045035">
    <property type="entry name" value="YSL-like"/>
</dbReference>
<feature type="transmembrane region" description="Helical" evidence="7">
    <location>
        <begin position="148"/>
        <end position="172"/>
    </location>
</feature>
<dbReference type="PANTHER" id="PTHR31645:SF76">
    <property type="entry name" value="METAL-NICOTIANAMINE TRANSPORTER YSL8-RELATED"/>
    <property type="match status" value="1"/>
</dbReference>
<evidence type="ECO:0000256" key="3">
    <source>
        <dbReference type="ARBA" id="ARBA00022448"/>
    </source>
</evidence>
<feature type="transmembrane region" description="Helical" evidence="7">
    <location>
        <begin position="515"/>
        <end position="536"/>
    </location>
</feature>
<evidence type="ECO:0000313" key="8">
    <source>
        <dbReference type="EMBL" id="KAK9106343.1"/>
    </source>
</evidence>
<feature type="transmembrane region" description="Helical" evidence="7">
    <location>
        <begin position="273"/>
        <end position="306"/>
    </location>
</feature>
<evidence type="ECO:0000256" key="2">
    <source>
        <dbReference type="ARBA" id="ARBA00010276"/>
    </source>
</evidence>
<dbReference type="Pfam" id="PF03169">
    <property type="entry name" value="OPT"/>
    <property type="match status" value="3"/>
</dbReference>
<evidence type="ECO:0000256" key="7">
    <source>
        <dbReference type="SAM" id="Phobius"/>
    </source>
</evidence>
<feature type="transmembrane region" description="Helical" evidence="7">
    <location>
        <begin position="829"/>
        <end position="849"/>
    </location>
</feature>
<evidence type="ECO:0008006" key="10">
    <source>
        <dbReference type="Google" id="ProtNLM"/>
    </source>
</evidence>
<dbReference type="GO" id="GO:0016020">
    <property type="term" value="C:membrane"/>
    <property type="evidence" value="ECO:0007669"/>
    <property type="project" value="UniProtKB-SubCell"/>
</dbReference>
<feature type="transmembrane region" description="Helical" evidence="7">
    <location>
        <begin position="84"/>
        <end position="102"/>
    </location>
</feature>
<evidence type="ECO:0000256" key="4">
    <source>
        <dbReference type="ARBA" id="ARBA00022692"/>
    </source>
</evidence>
<dbReference type="PANTHER" id="PTHR31645">
    <property type="entry name" value="OLIGOPEPTIDE TRANSPORTER YGL114W-RELATED"/>
    <property type="match status" value="1"/>
</dbReference>
<gene>
    <name evidence="8" type="ORF">Syun_022354</name>
</gene>
<feature type="transmembrane region" description="Helical" evidence="7">
    <location>
        <begin position="458"/>
        <end position="483"/>
    </location>
</feature>
<feature type="transmembrane region" description="Helical" evidence="7">
    <location>
        <begin position="625"/>
        <end position="650"/>
    </location>
</feature>
<comment type="subcellular location">
    <subcellularLocation>
        <location evidence="1">Membrane</location>
        <topology evidence="1">Multi-pass membrane protein</topology>
    </subcellularLocation>
</comment>
<feature type="transmembrane region" description="Helical" evidence="7">
    <location>
        <begin position="209"/>
        <end position="233"/>
    </location>
</feature>
<dbReference type="AlphaFoldDB" id="A0AAP0FIF3"/>
<evidence type="ECO:0000313" key="9">
    <source>
        <dbReference type="Proteomes" id="UP001420932"/>
    </source>
</evidence>
<organism evidence="8 9">
    <name type="scientific">Stephania yunnanensis</name>
    <dbReference type="NCBI Taxonomy" id="152371"/>
    <lineage>
        <taxon>Eukaryota</taxon>
        <taxon>Viridiplantae</taxon>
        <taxon>Streptophyta</taxon>
        <taxon>Embryophyta</taxon>
        <taxon>Tracheophyta</taxon>
        <taxon>Spermatophyta</taxon>
        <taxon>Magnoliopsida</taxon>
        <taxon>Ranunculales</taxon>
        <taxon>Menispermaceae</taxon>
        <taxon>Menispermoideae</taxon>
        <taxon>Cissampelideae</taxon>
        <taxon>Stephania</taxon>
    </lineage>
</organism>
<name>A0AAP0FIF3_9MAGN</name>
<dbReference type="InterPro" id="IPR004813">
    <property type="entry name" value="OPT"/>
</dbReference>
<proteinExistence type="inferred from homology"/>
<dbReference type="GO" id="GO:0035673">
    <property type="term" value="F:oligopeptide transmembrane transporter activity"/>
    <property type="evidence" value="ECO:0007669"/>
    <property type="project" value="InterPro"/>
</dbReference>
<feature type="transmembrane region" description="Helical" evidence="7">
    <location>
        <begin position="239"/>
        <end position="261"/>
    </location>
</feature>
<dbReference type="NCBIfam" id="TIGR00728">
    <property type="entry name" value="OPT_sfam"/>
    <property type="match status" value="2"/>
</dbReference>
<comment type="similarity">
    <text evidence="2">Belongs to the YSL (TC 2.A.67.2) family.</text>
</comment>
<feature type="transmembrane region" description="Helical" evidence="7">
    <location>
        <begin position="574"/>
        <end position="594"/>
    </location>
</feature>
<reference evidence="8 9" key="1">
    <citation type="submission" date="2024-01" db="EMBL/GenBank/DDBJ databases">
        <title>Genome assemblies of Stephania.</title>
        <authorList>
            <person name="Yang L."/>
        </authorList>
    </citation>
    <scope>NUCLEOTIDE SEQUENCE [LARGE SCALE GENOMIC DNA]</scope>
    <source>
        <strain evidence="8">YNDBR</strain>
        <tissue evidence="8">Leaf</tissue>
    </source>
</reference>
<keyword evidence="5 7" id="KW-1133">Transmembrane helix</keyword>
<accession>A0AAP0FIF3</accession>
<keyword evidence="9" id="KW-1185">Reference proteome</keyword>
<dbReference type="EMBL" id="JBBNAF010000010">
    <property type="protein sequence ID" value="KAK9106343.1"/>
    <property type="molecule type" value="Genomic_DNA"/>
</dbReference>
<evidence type="ECO:0000256" key="6">
    <source>
        <dbReference type="ARBA" id="ARBA00023136"/>
    </source>
</evidence>
<feature type="transmembrane region" description="Helical" evidence="7">
    <location>
        <begin position="927"/>
        <end position="944"/>
    </location>
</feature>
<protein>
    <recommendedName>
        <fullName evidence="10">Metal-nicotianamine transporter YSL7</fullName>
    </recommendedName>
</protein>
<feature type="transmembrane region" description="Helical" evidence="7">
    <location>
        <begin position="748"/>
        <end position="771"/>
    </location>
</feature>
<keyword evidence="4 7" id="KW-0812">Transmembrane</keyword>
<feature type="transmembrane region" description="Helical" evidence="7">
    <location>
        <begin position="805"/>
        <end position="823"/>
    </location>
</feature>
<feature type="transmembrane region" description="Helical" evidence="7">
    <location>
        <begin position="23"/>
        <end position="44"/>
    </location>
</feature>
<sequence length="1047" mass="114357">MSDRVANQIIEDRNAENIKNPSLGWMIGFLFIVSFIGLFSVVPLRKIMIIDYKLTYPSGTATAHLINSFHTPEGAKLAKKQVRALGKFFSFSFLWGFFQWFFTAGDDCGFRNFPTFGIKALQNTAKKGDWYSADLEPKSLHGLQGYKVFIAIAMILGDGAYNFLMVLGRTIFSLIHQHRKDDARLSFANDSSVSFDDQTRIKLFLKDQIPVWLAALGYIALATISTVTVPHIFSPLKWYHVLVLYIFAPILAFCNAYGAGLTDWSLVTNYGKLAIFTIGAWAGANHGGVLAGLAASGVMMNIVSTASDLMQDFKTGYLTLASPRSMFISQVMGTAMGCVISPCVFWIFFKAFKNVGVIGSEYPAPNALVFRNMAILGVEGLSHLPKNCLKLCAGFFAAAILINALRDLSGKKVARFIPLPMAMAIPFYIGSYFAIDMFIGTVILFVWERLDLVNARAFSPAVASGMICGDGIWTLPASILALAGGFGNYLLGMSESIANQTGETRNSSNIKNPSLAWIIGFLFLVSFVGIFSVLPLRKIMILKYKLTYPSGTATAHLINNFHTPKGVKLAKKQVMALAKSFSFSFIWSFFQWFYTAGGNCGFRSFPVLGLKAFKNSFYFDFSATYIGVGMICPHIVNISMLVGSIISWGLMWPLIDAKKGDWYSADLDPQSLRGLQGYKVFIGIAMILGDGLYNFLRVFGPAIFNFIRRCQKVSSTRRSFADNNPSRVSSSISFDDARRTRIFLKDQIPVWLAALGYITLAVVSCIAVPQIFSSLKWYHVLVLYIFAPVLAFCNAYGVGLTDFSLFTNYGLLAIFTIGAWAGANNGGVLAGLAACGVTMNVIATASDLMQDFKTGYLTLASPRSMFVSQVIGTAMGCVISPCVFWIFVKAFKGVGEVGSEYPAPYALAFRNIAILGVEGLSQLPQNCLKLCAGFFAAAILINAARDMLGKKAARFIPLPMAMAVPFYVGAYIGIDVFIGTAIMYVWGKVDKAKARAYGPAVASGMICGDGLWTLPASILALAGLRPPICMKFLSRETNARVDQFIAT</sequence>
<feature type="transmembrane region" description="Helical" evidence="7">
    <location>
        <begin position="964"/>
        <end position="986"/>
    </location>
</feature>
<feature type="transmembrane region" description="Helical" evidence="7">
    <location>
        <begin position="870"/>
        <end position="891"/>
    </location>
</feature>
<feature type="transmembrane region" description="Helical" evidence="7">
    <location>
        <begin position="425"/>
        <end position="446"/>
    </location>
</feature>
<keyword evidence="6 7" id="KW-0472">Membrane</keyword>
<evidence type="ECO:0000256" key="5">
    <source>
        <dbReference type="ARBA" id="ARBA00022989"/>
    </source>
</evidence>
<evidence type="ECO:0000256" key="1">
    <source>
        <dbReference type="ARBA" id="ARBA00004141"/>
    </source>
</evidence>
<feature type="transmembrane region" description="Helical" evidence="7">
    <location>
        <begin position="777"/>
        <end position="798"/>
    </location>
</feature>
<comment type="caution">
    <text evidence="8">The sequence shown here is derived from an EMBL/GenBank/DDBJ whole genome shotgun (WGS) entry which is preliminary data.</text>
</comment>
<keyword evidence="3" id="KW-0813">Transport</keyword>